<protein>
    <recommendedName>
        <fullName evidence="6">RNA polymerase sigma factor</fullName>
    </recommendedName>
</protein>
<dbReference type="EMBL" id="CP032090">
    <property type="protein sequence ID" value="AXV65096.1"/>
    <property type="molecule type" value="Genomic_DNA"/>
</dbReference>
<dbReference type="PROSITE" id="PS01063">
    <property type="entry name" value="SIGMA70_ECF"/>
    <property type="match status" value="1"/>
</dbReference>
<dbReference type="GO" id="GO:0003677">
    <property type="term" value="F:DNA binding"/>
    <property type="evidence" value="ECO:0007669"/>
    <property type="project" value="UniProtKB-KW"/>
</dbReference>
<gene>
    <name evidence="9" type="ORF">D0907_07400</name>
</gene>
<dbReference type="Proteomes" id="UP000264605">
    <property type="component" value="Chromosome"/>
</dbReference>
<dbReference type="InterPro" id="IPR039425">
    <property type="entry name" value="RNA_pol_sigma-70-like"/>
</dbReference>
<dbReference type="GO" id="GO:0016987">
    <property type="term" value="F:sigma factor activity"/>
    <property type="evidence" value="ECO:0007669"/>
    <property type="project" value="UniProtKB-KW"/>
</dbReference>
<evidence type="ECO:0000256" key="1">
    <source>
        <dbReference type="ARBA" id="ARBA00010641"/>
    </source>
</evidence>
<evidence type="ECO:0000256" key="6">
    <source>
        <dbReference type="RuleBase" id="RU000716"/>
    </source>
</evidence>
<dbReference type="InterPro" id="IPR007627">
    <property type="entry name" value="RNA_pol_sigma70_r2"/>
</dbReference>
<dbReference type="SUPFAM" id="SSF88946">
    <property type="entry name" value="Sigma2 domain of RNA polymerase sigma factors"/>
    <property type="match status" value="1"/>
</dbReference>
<dbReference type="InterPro" id="IPR036388">
    <property type="entry name" value="WH-like_DNA-bd_sf"/>
</dbReference>
<dbReference type="NCBIfam" id="TIGR02937">
    <property type="entry name" value="sigma70-ECF"/>
    <property type="match status" value="1"/>
</dbReference>
<dbReference type="PANTHER" id="PTHR43133">
    <property type="entry name" value="RNA POLYMERASE ECF-TYPE SIGMA FACTO"/>
    <property type="match status" value="1"/>
</dbReference>
<dbReference type="Gene3D" id="1.10.1740.10">
    <property type="match status" value="1"/>
</dbReference>
<evidence type="ECO:0000256" key="2">
    <source>
        <dbReference type="ARBA" id="ARBA00023015"/>
    </source>
</evidence>
<organism evidence="9 10">
    <name type="scientific">Pseudoalteromonas lipolytica</name>
    <dbReference type="NCBI Taxonomy" id="570156"/>
    <lineage>
        <taxon>Bacteria</taxon>
        <taxon>Pseudomonadati</taxon>
        <taxon>Pseudomonadota</taxon>
        <taxon>Gammaproteobacteria</taxon>
        <taxon>Alteromonadales</taxon>
        <taxon>Pseudoalteromonadaceae</taxon>
        <taxon>Pseudoalteromonas</taxon>
    </lineage>
</organism>
<accession>A0AAD0S2Q3</accession>
<dbReference type="PANTHER" id="PTHR43133:SF62">
    <property type="entry name" value="RNA POLYMERASE SIGMA FACTOR SIGZ"/>
    <property type="match status" value="1"/>
</dbReference>
<keyword evidence="4 6" id="KW-0238">DNA-binding</keyword>
<dbReference type="InterPro" id="IPR000838">
    <property type="entry name" value="RNA_pol_sigma70_ECF_CS"/>
</dbReference>
<keyword evidence="5 6" id="KW-0804">Transcription</keyword>
<dbReference type="GO" id="GO:0006352">
    <property type="term" value="P:DNA-templated transcription initiation"/>
    <property type="evidence" value="ECO:0007669"/>
    <property type="project" value="InterPro"/>
</dbReference>
<evidence type="ECO:0000313" key="9">
    <source>
        <dbReference type="EMBL" id="AXV65096.1"/>
    </source>
</evidence>
<dbReference type="InterPro" id="IPR013249">
    <property type="entry name" value="RNA_pol_sigma70_r4_t2"/>
</dbReference>
<evidence type="ECO:0000259" key="8">
    <source>
        <dbReference type="Pfam" id="PF08281"/>
    </source>
</evidence>
<evidence type="ECO:0000256" key="4">
    <source>
        <dbReference type="ARBA" id="ARBA00023125"/>
    </source>
</evidence>
<reference evidence="9 10" key="1">
    <citation type="submission" date="2018-08" db="EMBL/GenBank/DDBJ databases">
        <title>Draft genome sequence of Pseudoalteromonas donghaensis HJ51.</title>
        <authorList>
            <person name="Oh J."/>
            <person name="Roh D."/>
        </authorList>
    </citation>
    <scope>NUCLEOTIDE SEQUENCE [LARGE SCALE GENOMIC DNA]</scope>
    <source>
        <strain evidence="9 10">HJ51</strain>
    </source>
</reference>
<evidence type="ECO:0000313" key="10">
    <source>
        <dbReference type="Proteomes" id="UP000264605"/>
    </source>
</evidence>
<dbReference type="SUPFAM" id="SSF88659">
    <property type="entry name" value="Sigma3 and sigma4 domains of RNA polymerase sigma factors"/>
    <property type="match status" value="1"/>
</dbReference>
<dbReference type="Pfam" id="PF08281">
    <property type="entry name" value="Sigma70_r4_2"/>
    <property type="match status" value="1"/>
</dbReference>
<feature type="domain" description="RNA polymerase sigma factor 70 region 4 type 2" evidence="8">
    <location>
        <begin position="100"/>
        <end position="152"/>
    </location>
</feature>
<feature type="domain" description="RNA polymerase sigma-70 region 2" evidence="7">
    <location>
        <begin position="7"/>
        <end position="71"/>
    </location>
</feature>
<dbReference type="InterPro" id="IPR013325">
    <property type="entry name" value="RNA_pol_sigma_r2"/>
</dbReference>
<sequence>MIENIWKQFHQQLLGFIASKVNDQAMAEDILQDVFIKVLNNIDSLSAADKLQPWLYQICRHAIIDYYRSKRPNSSSDELEQLHAPEVDWAAAYSEQQLNRCINTLIQDLPAHVSNILIDSELQQLKQQQIADKYKLSLPAVKSRIKRGREQLKTKLQACCNFTFAAQGMDAECKNQCGCSADS</sequence>
<dbReference type="Gene3D" id="1.10.10.10">
    <property type="entry name" value="Winged helix-like DNA-binding domain superfamily/Winged helix DNA-binding domain"/>
    <property type="match status" value="1"/>
</dbReference>
<dbReference type="GeneID" id="99505281"/>
<dbReference type="KEGG" id="pdj:D0907_07400"/>
<dbReference type="AlphaFoldDB" id="A0AAD0S2Q3"/>
<proteinExistence type="inferred from homology"/>
<keyword evidence="2 6" id="KW-0805">Transcription regulation</keyword>
<evidence type="ECO:0000256" key="5">
    <source>
        <dbReference type="ARBA" id="ARBA00023163"/>
    </source>
</evidence>
<dbReference type="Pfam" id="PF04542">
    <property type="entry name" value="Sigma70_r2"/>
    <property type="match status" value="1"/>
</dbReference>
<comment type="similarity">
    <text evidence="1 6">Belongs to the sigma-70 factor family. ECF subfamily.</text>
</comment>
<evidence type="ECO:0000256" key="3">
    <source>
        <dbReference type="ARBA" id="ARBA00023082"/>
    </source>
</evidence>
<name>A0AAD0S2Q3_9GAMM</name>
<dbReference type="RefSeq" id="WP_051501774.1">
    <property type="nucleotide sequence ID" value="NZ_CP032090.1"/>
</dbReference>
<dbReference type="InterPro" id="IPR014284">
    <property type="entry name" value="RNA_pol_sigma-70_dom"/>
</dbReference>
<keyword evidence="3 6" id="KW-0731">Sigma factor</keyword>
<evidence type="ECO:0000259" key="7">
    <source>
        <dbReference type="Pfam" id="PF04542"/>
    </source>
</evidence>
<dbReference type="InterPro" id="IPR013324">
    <property type="entry name" value="RNA_pol_sigma_r3/r4-like"/>
</dbReference>